<keyword evidence="2" id="KW-1185">Reference proteome</keyword>
<reference evidence="1" key="1">
    <citation type="journal article" date="2022" name="Int. J. Mol. Sci.">
        <title>Draft Genome of Tanacetum Coccineum: Genomic Comparison of Closely Related Tanacetum-Family Plants.</title>
        <authorList>
            <person name="Yamashiro T."/>
            <person name="Shiraishi A."/>
            <person name="Nakayama K."/>
            <person name="Satake H."/>
        </authorList>
    </citation>
    <scope>NUCLEOTIDE SEQUENCE</scope>
</reference>
<gene>
    <name evidence="1" type="ORF">Tco_0725121</name>
</gene>
<reference evidence="1" key="2">
    <citation type="submission" date="2022-01" db="EMBL/GenBank/DDBJ databases">
        <authorList>
            <person name="Yamashiro T."/>
            <person name="Shiraishi A."/>
            <person name="Satake H."/>
            <person name="Nakayama K."/>
        </authorList>
    </citation>
    <scope>NUCLEOTIDE SEQUENCE</scope>
</reference>
<name>A0ABQ4YBZ4_9ASTR</name>
<sequence length="72" mass="8135">MSNRHQELASQEQMAFDDDIVYSRATFTGKETSNPFYLAGCLNLSRLTTTLNRLERSIQIGINKVSSPIELI</sequence>
<dbReference type="Proteomes" id="UP001151760">
    <property type="component" value="Unassembled WGS sequence"/>
</dbReference>
<evidence type="ECO:0000313" key="2">
    <source>
        <dbReference type="Proteomes" id="UP001151760"/>
    </source>
</evidence>
<evidence type="ECO:0000313" key="1">
    <source>
        <dbReference type="EMBL" id="GJS75240.1"/>
    </source>
</evidence>
<dbReference type="EMBL" id="BQNB010010290">
    <property type="protein sequence ID" value="GJS75240.1"/>
    <property type="molecule type" value="Genomic_DNA"/>
</dbReference>
<protein>
    <submittedName>
        <fullName evidence="1">Uncharacterized protein</fullName>
    </submittedName>
</protein>
<comment type="caution">
    <text evidence="1">The sequence shown here is derived from an EMBL/GenBank/DDBJ whole genome shotgun (WGS) entry which is preliminary data.</text>
</comment>
<organism evidence="1 2">
    <name type="scientific">Tanacetum coccineum</name>
    <dbReference type="NCBI Taxonomy" id="301880"/>
    <lineage>
        <taxon>Eukaryota</taxon>
        <taxon>Viridiplantae</taxon>
        <taxon>Streptophyta</taxon>
        <taxon>Embryophyta</taxon>
        <taxon>Tracheophyta</taxon>
        <taxon>Spermatophyta</taxon>
        <taxon>Magnoliopsida</taxon>
        <taxon>eudicotyledons</taxon>
        <taxon>Gunneridae</taxon>
        <taxon>Pentapetalae</taxon>
        <taxon>asterids</taxon>
        <taxon>campanulids</taxon>
        <taxon>Asterales</taxon>
        <taxon>Asteraceae</taxon>
        <taxon>Asteroideae</taxon>
        <taxon>Anthemideae</taxon>
        <taxon>Anthemidinae</taxon>
        <taxon>Tanacetum</taxon>
    </lineage>
</organism>
<accession>A0ABQ4YBZ4</accession>
<proteinExistence type="predicted"/>